<organism evidence="2 3">
    <name type="scientific">Treponema pallidum subsp. pertenue (strain Gauthier)</name>
    <dbReference type="NCBI Taxonomy" id="491080"/>
    <lineage>
        <taxon>Bacteria</taxon>
        <taxon>Pseudomonadati</taxon>
        <taxon>Spirochaetota</taxon>
        <taxon>Spirochaetia</taxon>
        <taxon>Spirochaetales</taxon>
        <taxon>Treponemataceae</taxon>
        <taxon>Treponema</taxon>
    </lineage>
</organism>
<feature type="region of interest" description="Disordered" evidence="1">
    <location>
        <begin position="1"/>
        <end position="38"/>
    </location>
</feature>
<feature type="region of interest" description="Disordered" evidence="1">
    <location>
        <begin position="56"/>
        <end position="77"/>
    </location>
</feature>
<protein>
    <submittedName>
        <fullName evidence="2">Uncharacterized protein</fullName>
    </submittedName>
</protein>
<evidence type="ECO:0000256" key="1">
    <source>
        <dbReference type="SAM" id="MobiDB-lite"/>
    </source>
</evidence>
<evidence type="ECO:0000313" key="2">
    <source>
        <dbReference type="EMBL" id="AEZ60267.1"/>
    </source>
</evidence>
<dbReference type="AlphaFoldDB" id="A0AAU8PSE9"/>
<proteinExistence type="predicted"/>
<reference evidence="3" key="1">
    <citation type="journal article" date="2012" name="PLoS Negl. Trop. Dis.">
        <title>Whole genome sequences of three Treponema pallidum ssp. pertenue strains: yaws and syphilis treponemes differ in less than 0.2% of the genome sequence.</title>
        <authorList>
            <person name="Cejkova D."/>
            <person name="Zobanikova M."/>
            <person name="Chen L."/>
            <person name="Pospisilova P."/>
            <person name="Strouhal M."/>
            <person name="Qin X."/>
            <person name="Mikalova L."/>
            <person name="Norris S.J."/>
            <person name="Muzny D.M."/>
            <person name="Gibbs R.A."/>
            <person name="Fulton L.L."/>
            <person name="Sodergren E."/>
            <person name="Weinstock G.M."/>
            <person name="Smajs D."/>
        </authorList>
    </citation>
    <scope>NUCLEOTIDE SEQUENCE [LARGE SCALE GENOMIC DNA]</scope>
    <source>
        <strain evidence="3">Gauthier</strain>
    </source>
</reference>
<name>A0AAU8PSE9_TREPG</name>
<dbReference type="Proteomes" id="UP000008192">
    <property type="component" value="Chromosome"/>
</dbReference>
<sequence length="77" mass="8554">MTPSAHPLIEFLDPPRQSAPPRTHPHTTGPGELAKARHTRNPYRAQLRDMHAHAKGKPVLLADFTPPQKKPIRGRGV</sequence>
<evidence type="ECO:0000313" key="3">
    <source>
        <dbReference type="Proteomes" id="UP000008192"/>
    </source>
</evidence>
<dbReference type="KEGG" id="tpg:TPEGAU_0989a"/>
<accession>A0AAU8PSE9</accession>
<dbReference type="EMBL" id="CP002376">
    <property type="protein sequence ID" value="AEZ60267.1"/>
    <property type="molecule type" value="Genomic_DNA"/>
</dbReference>
<gene>
    <name evidence="2" type="ordered locus">TPEGAU_0989a</name>
</gene>